<dbReference type="PANTHER" id="PTHR32552">
    <property type="entry name" value="FERRICHROME IRON RECEPTOR-RELATED"/>
    <property type="match status" value="1"/>
</dbReference>
<dbReference type="Pfam" id="PF07715">
    <property type="entry name" value="Plug"/>
    <property type="match status" value="1"/>
</dbReference>
<evidence type="ECO:0000256" key="8">
    <source>
        <dbReference type="ARBA" id="ARBA00023077"/>
    </source>
</evidence>
<keyword evidence="4" id="KW-0410">Iron transport</keyword>
<organism evidence="17 18">
    <name type="scientific">Parahalioglobus pacificus</name>
    <dbReference type="NCBI Taxonomy" id="930806"/>
    <lineage>
        <taxon>Bacteria</taxon>
        <taxon>Pseudomonadati</taxon>
        <taxon>Pseudomonadota</taxon>
        <taxon>Gammaproteobacteria</taxon>
        <taxon>Cellvibrionales</taxon>
        <taxon>Halieaceae</taxon>
        <taxon>Parahalioglobus</taxon>
    </lineage>
</organism>
<name>A0A918XFU7_9GAMM</name>
<evidence type="ECO:0000313" key="17">
    <source>
        <dbReference type="EMBL" id="GHD28873.1"/>
    </source>
</evidence>
<dbReference type="Proteomes" id="UP000644693">
    <property type="component" value="Unassembled WGS sequence"/>
</dbReference>
<evidence type="ECO:0000256" key="4">
    <source>
        <dbReference type="ARBA" id="ARBA00022496"/>
    </source>
</evidence>
<dbReference type="GO" id="GO:0006826">
    <property type="term" value="P:iron ion transport"/>
    <property type="evidence" value="ECO:0007669"/>
    <property type="project" value="UniProtKB-KW"/>
</dbReference>
<evidence type="ECO:0000256" key="3">
    <source>
        <dbReference type="ARBA" id="ARBA00022452"/>
    </source>
</evidence>
<comment type="caution">
    <text evidence="17">The sequence shown here is derived from an EMBL/GenBank/DDBJ whole genome shotgun (WGS) entry which is preliminary data.</text>
</comment>
<evidence type="ECO:0000256" key="10">
    <source>
        <dbReference type="ARBA" id="ARBA00023237"/>
    </source>
</evidence>
<dbReference type="Gene3D" id="2.40.170.20">
    <property type="entry name" value="TonB-dependent receptor, beta-barrel domain"/>
    <property type="match status" value="1"/>
</dbReference>
<evidence type="ECO:0000256" key="11">
    <source>
        <dbReference type="PROSITE-ProRule" id="PRU01360"/>
    </source>
</evidence>
<evidence type="ECO:0000256" key="2">
    <source>
        <dbReference type="ARBA" id="ARBA00022448"/>
    </source>
</evidence>
<dbReference type="PROSITE" id="PS52016">
    <property type="entry name" value="TONB_DEPENDENT_REC_3"/>
    <property type="match status" value="1"/>
</dbReference>
<dbReference type="GO" id="GO:0009279">
    <property type="term" value="C:cell outer membrane"/>
    <property type="evidence" value="ECO:0007669"/>
    <property type="project" value="UniProtKB-SubCell"/>
</dbReference>
<feature type="domain" description="TonB-dependent receptor-like beta-barrel" evidence="15">
    <location>
        <begin position="286"/>
        <end position="775"/>
    </location>
</feature>
<dbReference type="AlphaFoldDB" id="A0A918XFU7"/>
<protein>
    <submittedName>
        <fullName evidence="17">TonB-dependent receptor</fullName>
    </submittedName>
</protein>
<keyword evidence="5 11" id="KW-0812">Transmembrane</keyword>
<reference evidence="17" key="2">
    <citation type="submission" date="2020-09" db="EMBL/GenBank/DDBJ databases">
        <authorList>
            <person name="Sun Q."/>
            <person name="Kim S."/>
        </authorList>
    </citation>
    <scope>NUCLEOTIDE SEQUENCE</scope>
    <source>
        <strain evidence="17">KCTC 23430</strain>
    </source>
</reference>
<sequence>MLFTRNKLSLAFTLLATGMASQTALAQQGMLEEIIVTAEKRATTIQDTPIAVSAFTGDELDRSLINKPLDMQFSVPNMLMSKGNFTTASISIRGIGNLAVGSSTDAGTGVHFNGVYLNNGRIFETEFYDAERVEVLRGPQGTLYGRNTTAGVVNLITRAPEDEFGGDLNMEVGEYDHVRVRGAINFPITDGLSQRFAGFYNKRDGFVDNEFNGRDVDDRDMYSIRSSTRWAGDNTDATLVVNYFEEDSTRMRGSNQQCLRDPEGIIGCLPTGLADQNTNSAATVTGFLTNLVGTVTGQPFPADDFINSTGFSDPRKQFLDFTPQYEVEDLMASLEINHSMGDYTITSLTGYHSSDLDARNDYDFTVASEPWPFPVTVQRGPDGPITTDRAFSSDRSTTEPEQWSQELRLASDYDGDWNFMVGGFWLDYESETHYYVYSAALEVFGATFGIDPSQRLFDNDTNPYELETWAVFGELYWQTTDTVSMTLGLRYTEEEKSSSQRSIYLAFLDDPTTPDGGYTDFEFSDSEPTGKFNVTWDVTDDIMTYATLSTSFKSGGFNPISSDSVILDPAFGGDPSLAEFQPEFIDALEIGAKMRLLDNTLQANLTYFYYDYEDLQVSKITQQTALNENFDATNQGFEGEFIWVPTENWRFSANLAWLDAELDGGSSLDPADINQRGTTENIITTPNSNVYVGADCPGGVIPCAGLEANLDGNQLPNAPEFSVNLGAGYTWYLSNGMELTAATNYYWQDEFYTRVFNTVNDQVDEWDVWNATLTLFSADGSWFVEAWGRNLQDEDHITGQYLGDQNVGLATNQFLLEPRMYGLTLNYSF</sequence>
<evidence type="ECO:0000259" key="15">
    <source>
        <dbReference type="Pfam" id="PF00593"/>
    </source>
</evidence>
<evidence type="ECO:0000256" key="9">
    <source>
        <dbReference type="ARBA" id="ARBA00023136"/>
    </source>
</evidence>
<dbReference type="PANTHER" id="PTHR32552:SF81">
    <property type="entry name" value="TONB-DEPENDENT OUTER MEMBRANE RECEPTOR"/>
    <property type="match status" value="1"/>
</dbReference>
<dbReference type="EMBL" id="BMYM01000001">
    <property type="protein sequence ID" value="GHD28873.1"/>
    <property type="molecule type" value="Genomic_DNA"/>
</dbReference>
<evidence type="ECO:0000259" key="16">
    <source>
        <dbReference type="Pfam" id="PF07715"/>
    </source>
</evidence>
<keyword evidence="14" id="KW-0732">Signal</keyword>
<feature type="compositionally biased region" description="Polar residues" evidence="13">
    <location>
        <begin position="389"/>
        <end position="399"/>
    </location>
</feature>
<accession>A0A918XFU7</accession>
<feature type="domain" description="TonB-dependent receptor plug" evidence="16">
    <location>
        <begin position="45"/>
        <end position="152"/>
    </location>
</feature>
<keyword evidence="6" id="KW-0408">Iron</keyword>
<evidence type="ECO:0000313" key="18">
    <source>
        <dbReference type="Proteomes" id="UP000644693"/>
    </source>
</evidence>
<keyword evidence="7" id="KW-0406">Ion transport</keyword>
<proteinExistence type="inferred from homology"/>
<reference evidence="17" key="1">
    <citation type="journal article" date="2014" name="Int. J. Syst. Evol. Microbiol.">
        <title>Complete genome sequence of Corynebacterium casei LMG S-19264T (=DSM 44701T), isolated from a smear-ripened cheese.</title>
        <authorList>
            <consortium name="US DOE Joint Genome Institute (JGI-PGF)"/>
            <person name="Walter F."/>
            <person name="Albersmeier A."/>
            <person name="Kalinowski J."/>
            <person name="Ruckert C."/>
        </authorList>
    </citation>
    <scope>NUCLEOTIDE SEQUENCE</scope>
    <source>
        <strain evidence="17">KCTC 23430</strain>
    </source>
</reference>
<dbReference type="InterPro" id="IPR000531">
    <property type="entry name" value="Beta-barrel_TonB"/>
</dbReference>
<feature type="region of interest" description="Disordered" evidence="13">
    <location>
        <begin position="375"/>
        <end position="399"/>
    </location>
</feature>
<comment type="subcellular location">
    <subcellularLocation>
        <location evidence="1 11">Cell outer membrane</location>
        <topology evidence="1 11">Multi-pass membrane protein</topology>
    </subcellularLocation>
</comment>
<dbReference type="SUPFAM" id="SSF56935">
    <property type="entry name" value="Porins"/>
    <property type="match status" value="1"/>
</dbReference>
<dbReference type="Pfam" id="PF00593">
    <property type="entry name" value="TonB_dep_Rec_b-barrel"/>
    <property type="match status" value="1"/>
</dbReference>
<dbReference type="InterPro" id="IPR039426">
    <property type="entry name" value="TonB-dep_rcpt-like"/>
</dbReference>
<dbReference type="InterPro" id="IPR036942">
    <property type="entry name" value="Beta-barrel_TonB_sf"/>
</dbReference>
<keyword evidence="17" id="KW-0675">Receptor</keyword>
<dbReference type="InterPro" id="IPR037066">
    <property type="entry name" value="Plug_dom_sf"/>
</dbReference>
<evidence type="ECO:0000256" key="13">
    <source>
        <dbReference type="SAM" id="MobiDB-lite"/>
    </source>
</evidence>
<evidence type="ECO:0000256" key="14">
    <source>
        <dbReference type="SAM" id="SignalP"/>
    </source>
</evidence>
<keyword evidence="2 11" id="KW-0813">Transport</keyword>
<evidence type="ECO:0000256" key="5">
    <source>
        <dbReference type="ARBA" id="ARBA00022692"/>
    </source>
</evidence>
<dbReference type="Gene3D" id="2.170.130.10">
    <property type="entry name" value="TonB-dependent receptor, plug domain"/>
    <property type="match status" value="1"/>
</dbReference>
<keyword evidence="10 11" id="KW-0998">Cell outer membrane</keyword>
<keyword evidence="8 12" id="KW-0798">TonB box</keyword>
<dbReference type="InterPro" id="IPR012910">
    <property type="entry name" value="Plug_dom"/>
</dbReference>
<feature type="chain" id="PRO_5036873719" evidence="14">
    <location>
        <begin position="27"/>
        <end position="829"/>
    </location>
</feature>
<keyword evidence="3 11" id="KW-1134">Transmembrane beta strand</keyword>
<evidence type="ECO:0000256" key="7">
    <source>
        <dbReference type="ARBA" id="ARBA00023065"/>
    </source>
</evidence>
<keyword evidence="18" id="KW-1185">Reference proteome</keyword>
<comment type="similarity">
    <text evidence="11 12">Belongs to the TonB-dependent receptor family.</text>
</comment>
<evidence type="ECO:0000256" key="12">
    <source>
        <dbReference type="RuleBase" id="RU003357"/>
    </source>
</evidence>
<dbReference type="RefSeq" id="WP_189475463.1">
    <property type="nucleotide sequence ID" value="NZ_BMYM01000001.1"/>
</dbReference>
<gene>
    <name evidence="17" type="ORF">GCM10007053_08700</name>
</gene>
<feature type="signal peptide" evidence="14">
    <location>
        <begin position="1"/>
        <end position="26"/>
    </location>
</feature>
<evidence type="ECO:0000256" key="1">
    <source>
        <dbReference type="ARBA" id="ARBA00004571"/>
    </source>
</evidence>
<keyword evidence="9 11" id="KW-0472">Membrane</keyword>
<evidence type="ECO:0000256" key="6">
    <source>
        <dbReference type="ARBA" id="ARBA00023004"/>
    </source>
</evidence>